<dbReference type="EMBL" id="JAJIRN010000002">
    <property type="protein sequence ID" value="MCV2367311.1"/>
    <property type="molecule type" value="Genomic_DNA"/>
</dbReference>
<accession>A0ABT2YAI3</accession>
<organism evidence="2 3">
    <name type="scientific">Roseateles oligotrophus</name>
    <dbReference type="NCBI Taxonomy" id="1769250"/>
    <lineage>
        <taxon>Bacteria</taxon>
        <taxon>Pseudomonadati</taxon>
        <taxon>Pseudomonadota</taxon>
        <taxon>Betaproteobacteria</taxon>
        <taxon>Burkholderiales</taxon>
        <taxon>Sphaerotilaceae</taxon>
        <taxon>Roseateles</taxon>
    </lineage>
</organism>
<dbReference type="Proteomes" id="UP001209701">
    <property type="component" value="Unassembled WGS sequence"/>
</dbReference>
<gene>
    <name evidence="2" type="ORF">LNV07_04285</name>
</gene>
<evidence type="ECO:0000313" key="2">
    <source>
        <dbReference type="EMBL" id="MCV2367311.1"/>
    </source>
</evidence>
<reference evidence="2 3" key="1">
    <citation type="submission" date="2021-11" db="EMBL/GenBank/DDBJ databases">
        <authorList>
            <person name="Liang Q."/>
            <person name="Mou H."/>
            <person name="Liu Z."/>
        </authorList>
    </citation>
    <scope>NUCLEOTIDE SEQUENCE [LARGE SCALE GENOMIC DNA]</scope>
    <source>
        <strain evidence="2 3">CHU3</strain>
    </source>
</reference>
<proteinExistence type="predicted"/>
<comment type="caution">
    <text evidence="2">The sequence shown here is derived from an EMBL/GenBank/DDBJ whole genome shotgun (WGS) entry which is preliminary data.</text>
</comment>
<name>A0ABT2YAI3_9BURK</name>
<sequence>MRAQLRGRLLMAGLALSLAATAWVASRDEEGEAFSAAPQNPTRPGAVKPASPTAWPEALLAAPNQDGPAWPDPAAIARQSWGLAAGTAPEVATVSPAAKVVAAKADSEAEAAPPAAPPLAYQLVGRMDEAGRPRIVLSNAQRTLVLGVGELIDQQWRIDAIGPAGAQLTWLAGGQKQNLAFSSPQS</sequence>
<evidence type="ECO:0000313" key="3">
    <source>
        <dbReference type="Proteomes" id="UP001209701"/>
    </source>
</evidence>
<evidence type="ECO:0008006" key="4">
    <source>
        <dbReference type="Google" id="ProtNLM"/>
    </source>
</evidence>
<evidence type="ECO:0000256" key="1">
    <source>
        <dbReference type="SAM" id="SignalP"/>
    </source>
</evidence>
<keyword evidence="3" id="KW-1185">Reference proteome</keyword>
<feature type="signal peptide" evidence="1">
    <location>
        <begin position="1"/>
        <end position="22"/>
    </location>
</feature>
<protein>
    <recommendedName>
        <fullName evidence="4">General secretion pathway protein GspN</fullName>
    </recommendedName>
</protein>
<feature type="chain" id="PRO_5046232088" description="General secretion pathway protein GspN" evidence="1">
    <location>
        <begin position="23"/>
        <end position="186"/>
    </location>
</feature>
<dbReference type="RefSeq" id="WP_263569941.1">
    <property type="nucleotide sequence ID" value="NZ_JAJIRN010000002.1"/>
</dbReference>
<keyword evidence="1" id="KW-0732">Signal</keyword>